<evidence type="ECO:0000313" key="2">
    <source>
        <dbReference type="Proteomes" id="UP000023152"/>
    </source>
</evidence>
<keyword evidence="2" id="KW-1185">Reference proteome</keyword>
<dbReference type="PANTHER" id="PTHR12848">
    <property type="entry name" value="REGULATORY-ASSOCIATED PROTEIN OF MTOR"/>
    <property type="match status" value="1"/>
</dbReference>
<gene>
    <name evidence="1" type="ORF">RFI_10111</name>
</gene>
<dbReference type="GO" id="GO:0030307">
    <property type="term" value="P:positive regulation of cell growth"/>
    <property type="evidence" value="ECO:0007669"/>
    <property type="project" value="TreeGrafter"/>
</dbReference>
<reference evidence="1 2" key="1">
    <citation type="journal article" date="2013" name="Curr. Biol.">
        <title>The Genome of the Foraminiferan Reticulomyxa filosa.</title>
        <authorList>
            <person name="Glockner G."/>
            <person name="Hulsmann N."/>
            <person name="Schleicher M."/>
            <person name="Noegel A.A."/>
            <person name="Eichinger L."/>
            <person name="Gallinger C."/>
            <person name="Pawlowski J."/>
            <person name="Sierra R."/>
            <person name="Euteneuer U."/>
            <person name="Pillet L."/>
            <person name="Moustafa A."/>
            <person name="Platzer M."/>
            <person name="Groth M."/>
            <person name="Szafranski K."/>
            <person name="Schliwa M."/>
        </authorList>
    </citation>
    <scope>NUCLEOTIDE SEQUENCE [LARGE SCALE GENOMIC DNA]</scope>
</reference>
<dbReference type="GO" id="GO:0031929">
    <property type="term" value="P:TOR signaling"/>
    <property type="evidence" value="ECO:0007669"/>
    <property type="project" value="InterPro"/>
</dbReference>
<evidence type="ECO:0000313" key="1">
    <source>
        <dbReference type="EMBL" id="ETO27022.1"/>
    </source>
</evidence>
<dbReference type="GO" id="GO:0071230">
    <property type="term" value="P:cellular response to amino acid stimulus"/>
    <property type="evidence" value="ECO:0007669"/>
    <property type="project" value="TreeGrafter"/>
</dbReference>
<proteinExistence type="predicted"/>
<protein>
    <submittedName>
        <fullName evidence="1">Uncharacterized protein</fullName>
    </submittedName>
</protein>
<accession>X6NNS2</accession>
<name>X6NNS2_RETFI</name>
<dbReference type="GO" id="GO:0030674">
    <property type="term" value="F:protein-macromolecule adaptor activity"/>
    <property type="evidence" value="ECO:0007669"/>
    <property type="project" value="TreeGrafter"/>
</dbReference>
<comment type="caution">
    <text evidence="1">The sequence shown here is derived from an EMBL/GenBank/DDBJ whole genome shotgun (WGS) entry which is preliminary data.</text>
</comment>
<organism evidence="1 2">
    <name type="scientific">Reticulomyxa filosa</name>
    <dbReference type="NCBI Taxonomy" id="46433"/>
    <lineage>
        <taxon>Eukaryota</taxon>
        <taxon>Sar</taxon>
        <taxon>Rhizaria</taxon>
        <taxon>Retaria</taxon>
        <taxon>Foraminifera</taxon>
        <taxon>Monothalamids</taxon>
        <taxon>Reticulomyxidae</taxon>
        <taxon>Reticulomyxa</taxon>
    </lineage>
</organism>
<dbReference type="Proteomes" id="UP000023152">
    <property type="component" value="Unassembled WGS sequence"/>
</dbReference>
<dbReference type="GO" id="GO:0010506">
    <property type="term" value="P:regulation of autophagy"/>
    <property type="evidence" value="ECO:0007669"/>
    <property type="project" value="TreeGrafter"/>
</dbReference>
<dbReference type="EMBL" id="ASPP01007508">
    <property type="protein sequence ID" value="ETO27022.1"/>
    <property type="molecule type" value="Genomic_DNA"/>
</dbReference>
<dbReference type="AlphaFoldDB" id="X6NNS2"/>
<dbReference type="GO" id="GO:0031931">
    <property type="term" value="C:TORC1 complex"/>
    <property type="evidence" value="ECO:0007669"/>
    <property type="project" value="InterPro"/>
</dbReference>
<dbReference type="PANTHER" id="PTHR12848:SF16">
    <property type="entry name" value="REGULATORY-ASSOCIATED PROTEIN OF MTOR"/>
    <property type="match status" value="1"/>
</dbReference>
<dbReference type="PRINTS" id="PR01547">
    <property type="entry name" value="YEAST176DUF"/>
</dbReference>
<sequence length="161" mass="19033">MKSMNRNPVCYPRLPPTSNHVEWKAWDLSLEHTLLKLKEWYETNKNKLQMNESIKTGTMSHMKNPNHNNADKNAKAKPAKKGKLQIQWKQCNYFNTQLRAFELWLEYEKDFKRVPPLLPVIFQLLLTKDHRSKSISLISKYIDLGSSWSIHYILSVGIFLF</sequence>
<dbReference type="GO" id="GO:0009267">
    <property type="term" value="P:cellular response to starvation"/>
    <property type="evidence" value="ECO:0007669"/>
    <property type="project" value="TreeGrafter"/>
</dbReference>
<dbReference type="GO" id="GO:0005737">
    <property type="term" value="C:cytoplasm"/>
    <property type="evidence" value="ECO:0007669"/>
    <property type="project" value="TreeGrafter"/>
</dbReference>
<dbReference type="InterPro" id="IPR004083">
    <property type="entry name" value="Raptor"/>
</dbReference>